<evidence type="ECO:0000313" key="4">
    <source>
        <dbReference type="Proteomes" id="UP000761264"/>
    </source>
</evidence>
<keyword evidence="2" id="KW-1133">Transmembrane helix</keyword>
<keyword evidence="2" id="KW-0812">Transmembrane</keyword>
<name>A0A967K8I2_9PROT</name>
<keyword evidence="4" id="KW-1185">Reference proteome</keyword>
<dbReference type="AlphaFoldDB" id="A0A967K8I2"/>
<evidence type="ECO:0000256" key="2">
    <source>
        <dbReference type="SAM" id="Phobius"/>
    </source>
</evidence>
<proteinExistence type="predicted"/>
<dbReference type="Proteomes" id="UP000761264">
    <property type="component" value="Unassembled WGS sequence"/>
</dbReference>
<dbReference type="RefSeq" id="WP_167227108.1">
    <property type="nucleotide sequence ID" value="NZ_JAAQPH010000014.1"/>
</dbReference>
<feature type="compositionally biased region" description="Acidic residues" evidence="1">
    <location>
        <begin position="168"/>
        <end position="185"/>
    </location>
</feature>
<feature type="transmembrane region" description="Helical" evidence="2">
    <location>
        <begin position="21"/>
        <end position="45"/>
    </location>
</feature>
<feature type="transmembrane region" description="Helical" evidence="2">
    <location>
        <begin position="97"/>
        <end position="121"/>
    </location>
</feature>
<evidence type="ECO:0000256" key="1">
    <source>
        <dbReference type="SAM" id="MobiDB-lite"/>
    </source>
</evidence>
<sequence>MAKAAKSNKVAKGRRPAMKPWAKILIFIVLFPFAALLLPTTLVFATMMAPTWVAYITDRSSEKHLAITVGLLNFSGTLPAIIELWSRGQSHNAAMMLISDVFVWAIAYGAAMAGWVLFGFMPSLIGSYFKMTTESRIRNLAQHQKNLIDEWGHAVAEGAGLNPLRDELDADEDAGPEPEGDDPVEVSEAQVVQPAEAG</sequence>
<protein>
    <submittedName>
        <fullName evidence="3">Voldacs domain-containing protein</fullName>
    </submittedName>
</protein>
<organism evidence="3 4">
    <name type="scientific">Pelagibius litoralis</name>
    <dbReference type="NCBI Taxonomy" id="374515"/>
    <lineage>
        <taxon>Bacteria</taxon>
        <taxon>Pseudomonadati</taxon>
        <taxon>Pseudomonadota</taxon>
        <taxon>Alphaproteobacteria</taxon>
        <taxon>Rhodospirillales</taxon>
        <taxon>Rhodovibrionaceae</taxon>
        <taxon>Pelagibius</taxon>
    </lineage>
</organism>
<dbReference type="EMBL" id="JAAQPH010000014">
    <property type="protein sequence ID" value="NIA70468.1"/>
    <property type="molecule type" value="Genomic_DNA"/>
</dbReference>
<feature type="region of interest" description="Disordered" evidence="1">
    <location>
        <begin position="162"/>
        <end position="198"/>
    </location>
</feature>
<accession>A0A967K8I2</accession>
<keyword evidence="2" id="KW-0472">Membrane</keyword>
<feature type="transmembrane region" description="Helical" evidence="2">
    <location>
        <begin position="65"/>
        <end position="85"/>
    </location>
</feature>
<evidence type="ECO:0000313" key="3">
    <source>
        <dbReference type="EMBL" id="NIA70468.1"/>
    </source>
</evidence>
<comment type="caution">
    <text evidence="3">The sequence shown here is derived from an EMBL/GenBank/DDBJ whole genome shotgun (WGS) entry which is preliminary data.</text>
</comment>
<reference evidence="3" key="1">
    <citation type="submission" date="2020-03" db="EMBL/GenBank/DDBJ databases">
        <title>Genome of Pelagibius litoralis DSM 21314T.</title>
        <authorList>
            <person name="Wang G."/>
        </authorList>
    </citation>
    <scope>NUCLEOTIDE SEQUENCE</scope>
    <source>
        <strain evidence="3">DSM 21314</strain>
    </source>
</reference>
<gene>
    <name evidence="3" type="ORF">HBA54_17875</name>
</gene>